<name>A0A2A6RFN9_9CHLR</name>
<dbReference type="RefSeq" id="WP_097645477.1">
    <property type="nucleotide sequence ID" value="NZ_NQWI01000119.1"/>
</dbReference>
<keyword evidence="2" id="KW-1185">Reference proteome</keyword>
<sequence length="68" mass="7093">MFYSQNNCNTLFSFSLSSEHGGIYETHEASGGSYNNILGPIVAESSISLPAAPSSAPATSDGLEVPLR</sequence>
<evidence type="ECO:0000313" key="2">
    <source>
        <dbReference type="Proteomes" id="UP000220527"/>
    </source>
</evidence>
<accession>A0A2A6RFN9</accession>
<reference evidence="2" key="1">
    <citation type="submission" date="2017-08" db="EMBL/GenBank/DDBJ databases">
        <authorList>
            <person name="Grouzdev D.S."/>
            <person name="Gaisin V.A."/>
            <person name="Rysina M.S."/>
            <person name="Gorlenko V.M."/>
        </authorList>
    </citation>
    <scope>NUCLEOTIDE SEQUENCE [LARGE SCALE GENOMIC DNA]</scope>
    <source>
        <strain evidence="2">Kir15-3F</strain>
    </source>
</reference>
<dbReference type="EMBL" id="NQWI01000119">
    <property type="protein sequence ID" value="PDW01670.1"/>
    <property type="molecule type" value="Genomic_DNA"/>
</dbReference>
<evidence type="ECO:0000313" key="1">
    <source>
        <dbReference type="EMBL" id="PDW01670.1"/>
    </source>
</evidence>
<comment type="caution">
    <text evidence="1">The sequence shown here is derived from an EMBL/GenBank/DDBJ whole genome shotgun (WGS) entry which is preliminary data.</text>
</comment>
<gene>
    <name evidence="1" type="ORF">CJ255_17970</name>
</gene>
<organism evidence="1 2">
    <name type="scientific">Candidatus Viridilinea mediisalina</name>
    <dbReference type="NCBI Taxonomy" id="2024553"/>
    <lineage>
        <taxon>Bacteria</taxon>
        <taxon>Bacillati</taxon>
        <taxon>Chloroflexota</taxon>
        <taxon>Chloroflexia</taxon>
        <taxon>Chloroflexales</taxon>
        <taxon>Chloroflexineae</taxon>
        <taxon>Oscillochloridaceae</taxon>
        <taxon>Candidatus Viridilinea</taxon>
    </lineage>
</organism>
<dbReference type="AlphaFoldDB" id="A0A2A6RFN9"/>
<dbReference type="Proteomes" id="UP000220527">
    <property type="component" value="Unassembled WGS sequence"/>
</dbReference>
<protein>
    <submittedName>
        <fullName evidence="1">Uncharacterized protein</fullName>
    </submittedName>
</protein>
<proteinExistence type="predicted"/>